<dbReference type="PANTHER" id="PTHR42708">
    <property type="entry name" value="ATP/GTP-BINDING PROTEIN-RELATED"/>
    <property type="match status" value="1"/>
</dbReference>
<name>A0A0C2DS04_9BACT</name>
<dbReference type="Proteomes" id="UP000035068">
    <property type="component" value="Unassembled WGS sequence"/>
</dbReference>
<dbReference type="PANTHER" id="PTHR42708:SF1">
    <property type="entry name" value="GLIDING MOTILITY PROTEIN MGLA"/>
    <property type="match status" value="1"/>
</dbReference>
<dbReference type="AlphaFoldDB" id="A0A0C2DS04"/>
<dbReference type="PRINTS" id="PR00449">
    <property type="entry name" value="RASTRNSFRMNG"/>
</dbReference>
<protein>
    <submittedName>
        <fullName evidence="1">GTPase</fullName>
    </submittedName>
</protein>
<dbReference type="InterPro" id="IPR027417">
    <property type="entry name" value="P-loop_NTPase"/>
</dbReference>
<comment type="caution">
    <text evidence="1">The sequence shown here is derived from an EMBL/GenBank/DDBJ whole genome shotgun (WGS) entry which is preliminary data.</text>
</comment>
<accession>A0A0C2DS04</accession>
<dbReference type="CDD" id="cd00882">
    <property type="entry name" value="Ras_like_GTPase"/>
    <property type="match status" value="1"/>
</dbReference>
<dbReference type="Gene3D" id="3.40.50.300">
    <property type="entry name" value="P-loop containing nucleotide triphosphate hydrolases"/>
    <property type="match status" value="1"/>
</dbReference>
<dbReference type="EMBL" id="JWJD01000004">
    <property type="protein sequence ID" value="KIH76239.1"/>
    <property type="molecule type" value="Genomic_DNA"/>
</dbReference>
<keyword evidence="2" id="KW-1185">Reference proteome</keyword>
<dbReference type="SUPFAM" id="SSF52540">
    <property type="entry name" value="P-loop containing nucleoside triphosphate hydrolases"/>
    <property type="match status" value="1"/>
</dbReference>
<evidence type="ECO:0000313" key="2">
    <source>
        <dbReference type="Proteomes" id="UP000035068"/>
    </source>
</evidence>
<proteinExistence type="predicted"/>
<gene>
    <name evidence="1" type="ORF">GFER_11470</name>
</gene>
<reference evidence="1 2" key="1">
    <citation type="submission" date="2014-12" db="EMBL/GenBank/DDBJ databases">
        <title>Genomes of Geoalkalibacter ferrihydriticus and Geoalkalibacter subterraneus, two haloalkaliphilic metal-reducing members of the Geobacteraceae.</title>
        <authorList>
            <person name="Badalamenti J.P."/>
            <person name="Torres C.I."/>
            <person name="Krajmalnik-Brown R."/>
            <person name="Bond D.R."/>
        </authorList>
    </citation>
    <scope>NUCLEOTIDE SEQUENCE [LARGE SCALE GENOMIC DNA]</scope>
    <source>
        <strain evidence="1 2">DSM 17813</strain>
    </source>
</reference>
<dbReference type="RefSeq" id="WP_040099752.1">
    <property type="nucleotide sequence ID" value="NZ_JWJD01000004.1"/>
</dbReference>
<evidence type="ECO:0000313" key="1">
    <source>
        <dbReference type="EMBL" id="KIH76239.1"/>
    </source>
</evidence>
<sequence length="222" mass="24677">MIEFNQAENKMVLKLVYYGPALSGKTTNLLQLHELLARKGRGDLMVLDTRDDRTIYFDLLPFFLTAPSGLRIKIKVYTVPGQVRHDATRKAVLQRADGVAFIADSQLSETGNNVASFENLEKNLALVGLDIAQVPLVIQFNKRDLPRVVSQNDIERVWQPTGIPIHLASALNGEGVLETFATLAARTYAQLDDKWQLAAAHGLTRDDFVRQLVVPAREAEGL</sequence>
<organism evidence="1 2">
    <name type="scientific">Geoalkalibacter ferrihydriticus DSM 17813</name>
    <dbReference type="NCBI Taxonomy" id="1121915"/>
    <lineage>
        <taxon>Bacteria</taxon>
        <taxon>Pseudomonadati</taxon>
        <taxon>Thermodesulfobacteriota</taxon>
        <taxon>Desulfuromonadia</taxon>
        <taxon>Desulfuromonadales</taxon>
        <taxon>Geoalkalibacteraceae</taxon>
        <taxon>Geoalkalibacter</taxon>
    </lineage>
</organism>
<dbReference type="InterPro" id="IPR052705">
    <property type="entry name" value="Gliding_Motility_GTPase"/>
</dbReference>